<dbReference type="EMBL" id="BAABDC010000004">
    <property type="protein sequence ID" value="GAA3710568.1"/>
    <property type="molecule type" value="Genomic_DNA"/>
</dbReference>
<dbReference type="PANTHER" id="PTHR36439">
    <property type="entry name" value="BLL4334 PROTEIN"/>
    <property type="match status" value="1"/>
</dbReference>
<dbReference type="SUPFAM" id="SSF160379">
    <property type="entry name" value="SP0830-like"/>
    <property type="match status" value="1"/>
</dbReference>
<reference evidence="2" key="1">
    <citation type="journal article" date="2019" name="Int. J. Syst. Evol. Microbiol.">
        <title>The Global Catalogue of Microorganisms (GCM) 10K type strain sequencing project: providing services to taxonomists for standard genome sequencing and annotation.</title>
        <authorList>
            <consortium name="The Broad Institute Genomics Platform"/>
            <consortium name="The Broad Institute Genome Sequencing Center for Infectious Disease"/>
            <person name="Wu L."/>
            <person name="Ma J."/>
        </authorList>
    </citation>
    <scope>NUCLEOTIDE SEQUENCE [LARGE SCALE GENOMIC DNA]</scope>
    <source>
        <strain evidence="2">JCM 17125</strain>
    </source>
</reference>
<dbReference type="Proteomes" id="UP001501468">
    <property type="component" value="Unassembled WGS sequence"/>
</dbReference>
<proteinExistence type="predicted"/>
<dbReference type="Gene3D" id="3.30.70.1280">
    <property type="entry name" value="SP0830-like domains"/>
    <property type="match status" value="1"/>
</dbReference>
<accession>A0ABP7DUR7</accession>
<name>A0ABP7DUR7_9MICO</name>
<organism evidence="1 2">
    <name type="scientific">Terrabacter ginsenosidimutans</name>
    <dbReference type="NCBI Taxonomy" id="490575"/>
    <lineage>
        <taxon>Bacteria</taxon>
        <taxon>Bacillati</taxon>
        <taxon>Actinomycetota</taxon>
        <taxon>Actinomycetes</taxon>
        <taxon>Micrococcales</taxon>
        <taxon>Intrasporangiaceae</taxon>
        <taxon>Terrabacter</taxon>
    </lineage>
</organism>
<evidence type="ECO:0000313" key="2">
    <source>
        <dbReference type="Proteomes" id="UP001501468"/>
    </source>
</evidence>
<keyword evidence="2" id="KW-1185">Reference proteome</keyword>
<dbReference type="Pfam" id="PF08002">
    <property type="entry name" value="DUF1697"/>
    <property type="match status" value="1"/>
</dbReference>
<dbReference type="PANTHER" id="PTHR36439:SF1">
    <property type="entry name" value="DUF1697 DOMAIN-CONTAINING PROTEIN"/>
    <property type="match status" value="1"/>
</dbReference>
<evidence type="ECO:0000313" key="1">
    <source>
        <dbReference type="EMBL" id="GAA3710568.1"/>
    </source>
</evidence>
<sequence>MPTWIGFLRAVNLGKQRQVPMQALRALLETEGYEEVETYIQSGNVRVRRSTRSAAKVEADLRRTISTEFGFDVPVVVRTPAQLRTLAEEAEALESPIAPDARRYVMLMTGDLDPEGVSALHAWDVATEAALVQGRDIVMFLAEGVQAARLNNARIERLTGAVGTARNLTVVRALADRWGA</sequence>
<dbReference type="InterPro" id="IPR012545">
    <property type="entry name" value="DUF1697"/>
</dbReference>
<gene>
    <name evidence="1" type="ORF">GCM10022399_29270</name>
</gene>
<dbReference type="PIRSF" id="PIRSF008502">
    <property type="entry name" value="UCP008502"/>
    <property type="match status" value="1"/>
</dbReference>
<dbReference type="RefSeq" id="WP_344947913.1">
    <property type="nucleotide sequence ID" value="NZ_BAABDC010000004.1"/>
</dbReference>
<comment type="caution">
    <text evidence="1">The sequence shown here is derived from an EMBL/GenBank/DDBJ whole genome shotgun (WGS) entry which is preliminary data.</text>
</comment>
<protein>
    <submittedName>
        <fullName evidence="1">DUF1697 domain-containing protein</fullName>
    </submittedName>
</protein>